<name>A0ABR4HPM4_9EURO</name>
<evidence type="ECO:0000313" key="3">
    <source>
        <dbReference type="Proteomes" id="UP001610334"/>
    </source>
</evidence>
<dbReference type="Pfam" id="PF20255">
    <property type="entry name" value="DUF6606"/>
    <property type="match status" value="1"/>
</dbReference>
<dbReference type="InterPro" id="IPR046541">
    <property type="entry name" value="DUF6606"/>
</dbReference>
<feature type="domain" description="DUF6606" evidence="1">
    <location>
        <begin position="43"/>
        <end position="92"/>
    </location>
</feature>
<reference evidence="2 3" key="1">
    <citation type="submission" date="2024-07" db="EMBL/GenBank/DDBJ databases">
        <title>Section-level genome sequencing and comparative genomics of Aspergillus sections Usti and Cavernicolus.</title>
        <authorList>
            <consortium name="Lawrence Berkeley National Laboratory"/>
            <person name="Nybo J.L."/>
            <person name="Vesth T.C."/>
            <person name="Theobald S."/>
            <person name="Frisvad J.C."/>
            <person name="Larsen T.O."/>
            <person name="Kjaerboelling I."/>
            <person name="Rothschild-Mancinelli K."/>
            <person name="Lyhne E.K."/>
            <person name="Kogle M.E."/>
            <person name="Barry K."/>
            <person name="Clum A."/>
            <person name="Na H."/>
            <person name="Ledsgaard L."/>
            <person name="Lin J."/>
            <person name="Lipzen A."/>
            <person name="Kuo A."/>
            <person name="Riley R."/>
            <person name="Mondo S."/>
            <person name="Labutti K."/>
            <person name="Haridas S."/>
            <person name="Pangalinan J."/>
            <person name="Salamov A.A."/>
            <person name="Simmons B.A."/>
            <person name="Magnuson J.K."/>
            <person name="Chen J."/>
            <person name="Drula E."/>
            <person name="Henrissat B."/>
            <person name="Wiebenga A."/>
            <person name="Lubbers R.J."/>
            <person name="Gomes A.C."/>
            <person name="Makela M.R."/>
            <person name="Stajich J."/>
            <person name="Grigoriev I.V."/>
            <person name="Mortensen U.H."/>
            <person name="De Vries R.P."/>
            <person name="Baker S.E."/>
            <person name="Andersen M.R."/>
        </authorList>
    </citation>
    <scope>NUCLEOTIDE SEQUENCE [LARGE SCALE GENOMIC DNA]</scope>
    <source>
        <strain evidence="2 3">CBS 588.65</strain>
    </source>
</reference>
<gene>
    <name evidence="2" type="ORF">BJX63DRAFT_429828</name>
</gene>
<proteinExistence type="predicted"/>
<evidence type="ECO:0000259" key="1">
    <source>
        <dbReference type="Pfam" id="PF20255"/>
    </source>
</evidence>
<sequence length="97" mass="10951">MASRLCGLQWMAIDHSLTSHAAFMDIHQSRLYLIQSPTTRAEYVAYSREQHPGILIRKSPEQNVIVEVFEVSPSVEQALVRGALQWGYPGAADLRQQ</sequence>
<dbReference type="EMBL" id="JBFXLT010000019">
    <property type="protein sequence ID" value="KAL2817109.1"/>
    <property type="molecule type" value="Genomic_DNA"/>
</dbReference>
<evidence type="ECO:0000313" key="2">
    <source>
        <dbReference type="EMBL" id="KAL2817109.1"/>
    </source>
</evidence>
<comment type="caution">
    <text evidence="2">The sequence shown here is derived from an EMBL/GenBank/DDBJ whole genome shotgun (WGS) entry which is preliminary data.</text>
</comment>
<organism evidence="2 3">
    <name type="scientific">Aspergillus granulosus</name>
    <dbReference type="NCBI Taxonomy" id="176169"/>
    <lineage>
        <taxon>Eukaryota</taxon>
        <taxon>Fungi</taxon>
        <taxon>Dikarya</taxon>
        <taxon>Ascomycota</taxon>
        <taxon>Pezizomycotina</taxon>
        <taxon>Eurotiomycetes</taxon>
        <taxon>Eurotiomycetidae</taxon>
        <taxon>Eurotiales</taxon>
        <taxon>Aspergillaceae</taxon>
        <taxon>Aspergillus</taxon>
        <taxon>Aspergillus subgen. Nidulantes</taxon>
    </lineage>
</organism>
<dbReference type="Proteomes" id="UP001610334">
    <property type="component" value="Unassembled WGS sequence"/>
</dbReference>
<accession>A0ABR4HPM4</accession>
<protein>
    <recommendedName>
        <fullName evidence="1">DUF6606 domain-containing protein</fullName>
    </recommendedName>
</protein>
<keyword evidence="3" id="KW-1185">Reference proteome</keyword>